<protein>
    <recommendedName>
        <fullName evidence="5">COP9 signalosome complex subunit 2</fullName>
    </recommendedName>
</protein>
<evidence type="ECO:0000256" key="1">
    <source>
        <dbReference type="ARBA" id="ARBA00004123"/>
    </source>
</evidence>
<keyword evidence="12" id="KW-1185">Reference proteome</keyword>
<evidence type="ECO:0000256" key="7">
    <source>
        <dbReference type="ARBA" id="ARBA00022790"/>
    </source>
</evidence>
<dbReference type="SUPFAM" id="SSF46785">
    <property type="entry name" value="Winged helix' DNA-binding domain"/>
    <property type="match status" value="1"/>
</dbReference>
<dbReference type="STRING" id="253628.A0A0D1Z4K1"/>
<dbReference type="GO" id="GO:0008180">
    <property type="term" value="C:COP9 signalosome"/>
    <property type="evidence" value="ECO:0007669"/>
    <property type="project" value="UniProtKB-KW"/>
</dbReference>
<gene>
    <name evidence="11" type="ORF">PV09_01808</name>
</gene>
<dbReference type="InterPro" id="IPR050871">
    <property type="entry name" value="26S_Proteasome/COP9_Components"/>
</dbReference>
<evidence type="ECO:0000256" key="3">
    <source>
        <dbReference type="ARBA" id="ARBA00009318"/>
    </source>
</evidence>
<dbReference type="InterPro" id="IPR036390">
    <property type="entry name" value="WH_DNA-bd_sf"/>
</dbReference>
<evidence type="ECO:0000256" key="4">
    <source>
        <dbReference type="ARBA" id="ARBA00011098"/>
    </source>
</evidence>
<dbReference type="Proteomes" id="UP000053259">
    <property type="component" value="Unassembled WGS sequence"/>
</dbReference>
<evidence type="ECO:0000256" key="6">
    <source>
        <dbReference type="ARBA" id="ARBA00022490"/>
    </source>
</evidence>
<dbReference type="GO" id="GO:0005737">
    <property type="term" value="C:cytoplasm"/>
    <property type="evidence" value="ECO:0007669"/>
    <property type="project" value="UniProtKB-SubCell"/>
</dbReference>
<feature type="region of interest" description="Disordered" evidence="9">
    <location>
        <begin position="458"/>
        <end position="492"/>
    </location>
</feature>
<keyword evidence="7" id="KW-0736">Signalosome</keyword>
<evidence type="ECO:0000313" key="11">
    <source>
        <dbReference type="EMBL" id="KIW07897.1"/>
    </source>
</evidence>
<feature type="region of interest" description="Disordered" evidence="9">
    <location>
        <begin position="1"/>
        <end position="30"/>
    </location>
</feature>
<dbReference type="PROSITE" id="PS50250">
    <property type="entry name" value="PCI"/>
    <property type="match status" value="1"/>
</dbReference>
<evidence type="ECO:0000259" key="10">
    <source>
        <dbReference type="PROSITE" id="PS50250"/>
    </source>
</evidence>
<keyword evidence="8" id="KW-0539">Nucleus</keyword>
<dbReference type="SMART" id="SM00753">
    <property type="entry name" value="PAM"/>
    <property type="match status" value="1"/>
</dbReference>
<proteinExistence type="inferred from homology"/>
<comment type="subunit">
    <text evidence="4">Component of the COP9 signalosome (CSN) complex.</text>
</comment>
<reference evidence="11 12" key="1">
    <citation type="submission" date="2015-01" db="EMBL/GenBank/DDBJ databases">
        <title>The Genome Sequence of Ochroconis gallopava CBS43764.</title>
        <authorList>
            <consortium name="The Broad Institute Genomics Platform"/>
            <person name="Cuomo C."/>
            <person name="de Hoog S."/>
            <person name="Gorbushina A."/>
            <person name="Stielow B."/>
            <person name="Teixiera M."/>
            <person name="Abouelleil A."/>
            <person name="Chapman S.B."/>
            <person name="Priest M."/>
            <person name="Young S.K."/>
            <person name="Wortman J."/>
            <person name="Nusbaum C."/>
            <person name="Birren B."/>
        </authorList>
    </citation>
    <scope>NUCLEOTIDE SEQUENCE [LARGE SCALE GENOMIC DNA]</scope>
    <source>
        <strain evidence="11 12">CBS 43764</strain>
    </source>
</reference>
<comment type="subcellular location">
    <subcellularLocation>
        <location evidence="2">Cytoplasm</location>
    </subcellularLocation>
    <subcellularLocation>
        <location evidence="1">Nucleus</location>
    </subcellularLocation>
</comment>
<evidence type="ECO:0000256" key="2">
    <source>
        <dbReference type="ARBA" id="ARBA00004496"/>
    </source>
</evidence>
<dbReference type="SMART" id="SM00088">
    <property type="entry name" value="PINT"/>
    <property type="match status" value="1"/>
</dbReference>
<organism evidence="11 12">
    <name type="scientific">Verruconis gallopava</name>
    <dbReference type="NCBI Taxonomy" id="253628"/>
    <lineage>
        <taxon>Eukaryota</taxon>
        <taxon>Fungi</taxon>
        <taxon>Dikarya</taxon>
        <taxon>Ascomycota</taxon>
        <taxon>Pezizomycotina</taxon>
        <taxon>Dothideomycetes</taxon>
        <taxon>Pleosporomycetidae</taxon>
        <taxon>Venturiales</taxon>
        <taxon>Sympoventuriaceae</taxon>
        <taxon>Verruconis</taxon>
    </lineage>
</organism>
<evidence type="ECO:0000313" key="12">
    <source>
        <dbReference type="Proteomes" id="UP000053259"/>
    </source>
</evidence>
<evidence type="ECO:0000256" key="8">
    <source>
        <dbReference type="ARBA" id="ARBA00023242"/>
    </source>
</evidence>
<name>A0A0D1Z4K1_9PEZI</name>
<evidence type="ECO:0000256" key="5">
    <source>
        <dbReference type="ARBA" id="ARBA00014879"/>
    </source>
</evidence>
<feature type="domain" description="PCI" evidence="10">
    <location>
        <begin position="251"/>
        <end position="419"/>
    </location>
</feature>
<dbReference type="FunFam" id="1.25.40.570:FF:000006">
    <property type="entry name" value="COP9 signalosome complex subunit 2"/>
    <property type="match status" value="1"/>
</dbReference>
<dbReference type="OrthoDB" id="194139at2759"/>
<dbReference type="InParanoid" id="A0A0D1Z4K1"/>
<accession>A0A0D1Z4K1</accession>
<dbReference type="GeneID" id="27309781"/>
<dbReference type="Gene3D" id="1.25.40.570">
    <property type="match status" value="1"/>
</dbReference>
<dbReference type="Pfam" id="PF01399">
    <property type="entry name" value="PCI"/>
    <property type="match status" value="1"/>
</dbReference>
<dbReference type="RefSeq" id="XP_016217766.1">
    <property type="nucleotide sequence ID" value="XM_016354754.1"/>
</dbReference>
<dbReference type="VEuPathDB" id="FungiDB:PV09_01808"/>
<keyword evidence="6" id="KW-0963">Cytoplasm</keyword>
<comment type="similarity">
    <text evidence="3">Belongs to the CSN2 family.</text>
</comment>
<sequence length="492" mass="55820">MSDDDFMQDSDQEDYDFEYEDDDDEQGGDVDIENKYYNAKQMKADNPEEALEEFLGVPALEPEKGEWGFKALKQAIKVEFKLKRYEDAVVHYKELLTYVKSAVTRNHSEKSINNMLDFVEKNAEDDAANTSIEQFYSLTLDSFANTNNERLFLKTNIKLARLWFAQKNFRRLAEKLRTLHKACQKEDGTDDPSKGTMLLEVYALEIQMYAETKNSKRLKALYQRALRVKSAVPHPKIMGIIRECGGKMHMSEENWKEAQSDFFESFKNYDEAGSLQRIQVLKYLVLTTMLMGSDINPFDSQETKPYKNDPRIAAMTDLVDAYQRDDIHTYEKILQSNTDLLSDPFIAENIDEVTRNMRTKAVLKLVAPYTRFTLDFISKQLKISLAEVQDILGFLIVDKKLHGKIDQRAGTVEVESNTDMDRVNAIREWSSAIGSLWSTVLNEGEGFRSEEASGFAGPILTAQPSKPSKAFGGKGKGVGKGKGKVPGLAAKG</sequence>
<dbReference type="HOGENOM" id="CLU_028981_0_1_1"/>
<evidence type="ECO:0000256" key="9">
    <source>
        <dbReference type="SAM" id="MobiDB-lite"/>
    </source>
</evidence>
<dbReference type="InterPro" id="IPR000717">
    <property type="entry name" value="PCI_dom"/>
</dbReference>
<dbReference type="PANTHER" id="PTHR10678">
    <property type="entry name" value="26S PROTEASOME NON-ATPASE REGULATORY SUBUNIT 11/COP9 SIGNALOSOME COMPLEX SUBUNIT 2"/>
    <property type="match status" value="1"/>
</dbReference>
<dbReference type="EMBL" id="KN847532">
    <property type="protein sequence ID" value="KIW07897.1"/>
    <property type="molecule type" value="Genomic_DNA"/>
</dbReference>
<dbReference type="AlphaFoldDB" id="A0A0D1Z4K1"/>